<evidence type="ECO:0000313" key="13">
    <source>
        <dbReference type="Proteomes" id="UP000254924"/>
    </source>
</evidence>
<dbReference type="InterPro" id="IPR050739">
    <property type="entry name" value="MFP"/>
</dbReference>
<dbReference type="InterPro" id="IPR058786">
    <property type="entry name" value="BSH_LcnD"/>
</dbReference>
<feature type="domain" description="LcnD-like long helical bundle" evidence="9">
    <location>
        <begin position="98"/>
        <end position="308"/>
    </location>
</feature>
<dbReference type="AlphaFoldDB" id="A0A380KAZ4"/>
<dbReference type="NCBIfam" id="TIGR01000">
    <property type="entry name" value="bacteriocin_acc"/>
    <property type="match status" value="1"/>
</dbReference>
<evidence type="ECO:0000256" key="6">
    <source>
        <dbReference type="ARBA" id="ARBA00023136"/>
    </source>
</evidence>
<keyword evidence="12" id="KW-0547">Nucleotide-binding</keyword>
<dbReference type="Pfam" id="PF25935">
    <property type="entry name" value="BSH_LcnD"/>
    <property type="match status" value="1"/>
</dbReference>
<name>A0A380KAZ4_9STRE</name>
<keyword evidence="4 8" id="KW-0812">Transmembrane</keyword>
<feature type="domain" description="LcnD-like C-terminal" evidence="11">
    <location>
        <begin position="352"/>
        <end position="440"/>
    </location>
</feature>
<feature type="coiled-coil region" evidence="7">
    <location>
        <begin position="283"/>
        <end position="310"/>
    </location>
</feature>
<protein>
    <submittedName>
        <fullName evidence="12">ATP-binding cassette transporter subunit</fullName>
    </submittedName>
</protein>
<dbReference type="EMBL" id="UHFN01000007">
    <property type="protein sequence ID" value="SUN61467.1"/>
    <property type="molecule type" value="Genomic_DNA"/>
</dbReference>
<keyword evidence="12" id="KW-0067">ATP-binding</keyword>
<dbReference type="PANTHER" id="PTHR30386:SF26">
    <property type="entry name" value="TRANSPORT PROTEIN COMB"/>
    <property type="match status" value="1"/>
</dbReference>
<sequence length="454" mass="50312">MNNHLFQSAEFYQRRYHNFATILVLPLTLLVLFIVLFSLFAQTEVTVTSTGEITPTKVIEVIQSTSNNIISTNNLKDNKTVKKGDLLIKYSDKLESSQSNGIQQQIDRDDRQAAALETLINSLKKGTNLFGDDDEFGYSSTISTFLNQASTITSQVNQANATVAKQEESVNKANSGISKQITELQTQVSQYQELQSAINQGQTSLSKNNPLTSILNNYLSQLVQSDGAGEQVKTQYLSEILSNINSLQSSIDDLNLKLSSNVSTGTYDNSASSQIETLRNQQVSQAQEQLNQVNKDKESLQAQLEQANIGKEATSLHANSNGVLHLNNQIKGESYIPQGTVIGQIYPNLSKAKTVTITYYVNSNYINQLKKQQTVRFTLDTVGKTPTVIEGKIVSLDKVATETKNGNFFKVTAKVNVTSQDREHLTYGMQGKVVSVIVKKTFFNYFKDKLLNNN</sequence>
<comment type="similarity">
    <text evidence="2">Belongs to the membrane fusion protein (MFP) (TC 8.A.1) family.</text>
</comment>
<dbReference type="GO" id="GO:0005886">
    <property type="term" value="C:plasma membrane"/>
    <property type="evidence" value="ECO:0007669"/>
    <property type="project" value="UniProtKB-SubCell"/>
</dbReference>
<evidence type="ECO:0000256" key="5">
    <source>
        <dbReference type="ARBA" id="ARBA00022989"/>
    </source>
</evidence>
<dbReference type="GO" id="GO:0005524">
    <property type="term" value="F:ATP binding"/>
    <property type="evidence" value="ECO:0007669"/>
    <property type="project" value="UniProtKB-KW"/>
</dbReference>
<evidence type="ECO:0000256" key="3">
    <source>
        <dbReference type="ARBA" id="ARBA00022448"/>
    </source>
</evidence>
<feature type="transmembrane region" description="Helical" evidence="8">
    <location>
        <begin position="20"/>
        <end position="41"/>
    </location>
</feature>
<evidence type="ECO:0000256" key="7">
    <source>
        <dbReference type="SAM" id="Coils"/>
    </source>
</evidence>
<evidence type="ECO:0000256" key="4">
    <source>
        <dbReference type="ARBA" id="ARBA00022692"/>
    </source>
</evidence>
<reference evidence="12 13" key="1">
    <citation type="submission" date="2018-06" db="EMBL/GenBank/DDBJ databases">
        <authorList>
            <consortium name="Pathogen Informatics"/>
            <person name="Doyle S."/>
        </authorList>
    </citation>
    <scope>NUCLEOTIDE SEQUENCE [LARGE SCALE GENOMIC DNA]</scope>
    <source>
        <strain evidence="12 13">NCTC12224</strain>
    </source>
</reference>
<dbReference type="Pfam" id="PF25940">
    <property type="entry name" value="LcnD_C"/>
    <property type="match status" value="1"/>
</dbReference>
<dbReference type="InterPro" id="IPR058794">
    <property type="entry name" value="HB_LcnD"/>
</dbReference>
<dbReference type="Proteomes" id="UP000254924">
    <property type="component" value="Unassembled WGS sequence"/>
</dbReference>
<dbReference type="OrthoDB" id="2237368at2"/>
<gene>
    <name evidence="12" type="primary">comB</name>
    <name evidence="12" type="ORF">NCTC12224_01479</name>
</gene>
<proteinExistence type="inferred from homology"/>
<dbReference type="InterPro" id="IPR005696">
    <property type="entry name" value="MesE/LcnD"/>
</dbReference>
<feature type="domain" description="LcnD-like barrel-sandwich hybrid" evidence="10">
    <location>
        <begin position="58"/>
        <end position="347"/>
    </location>
</feature>
<evidence type="ECO:0000256" key="2">
    <source>
        <dbReference type="ARBA" id="ARBA00009477"/>
    </source>
</evidence>
<organism evidence="12 13">
    <name type="scientific">Streptococcus hyointestinalis</name>
    <dbReference type="NCBI Taxonomy" id="1337"/>
    <lineage>
        <taxon>Bacteria</taxon>
        <taxon>Bacillati</taxon>
        <taxon>Bacillota</taxon>
        <taxon>Bacilli</taxon>
        <taxon>Lactobacillales</taxon>
        <taxon>Streptococcaceae</taxon>
        <taxon>Streptococcus</taxon>
    </lineage>
</organism>
<keyword evidence="5 8" id="KW-1133">Transmembrane helix</keyword>
<comment type="subcellular location">
    <subcellularLocation>
        <location evidence="1">Cell membrane</location>
        <topology evidence="1">Single-pass membrane protein</topology>
    </subcellularLocation>
</comment>
<evidence type="ECO:0000256" key="1">
    <source>
        <dbReference type="ARBA" id="ARBA00004162"/>
    </source>
</evidence>
<evidence type="ECO:0000259" key="11">
    <source>
        <dbReference type="Pfam" id="PF25940"/>
    </source>
</evidence>
<accession>A0A380KAZ4</accession>
<dbReference type="PANTHER" id="PTHR30386">
    <property type="entry name" value="MEMBRANE FUSION SUBUNIT OF EMRAB-TOLC MULTIDRUG EFFLUX PUMP"/>
    <property type="match status" value="1"/>
</dbReference>
<dbReference type="Gene3D" id="2.40.30.170">
    <property type="match status" value="1"/>
</dbReference>
<evidence type="ECO:0000259" key="9">
    <source>
        <dbReference type="Pfam" id="PF25887"/>
    </source>
</evidence>
<dbReference type="InterPro" id="IPR058795">
    <property type="entry name" value="LcnD_C"/>
</dbReference>
<keyword evidence="7" id="KW-0175">Coiled coil</keyword>
<keyword evidence="3" id="KW-0813">Transport</keyword>
<evidence type="ECO:0000259" key="10">
    <source>
        <dbReference type="Pfam" id="PF25935"/>
    </source>
</evidence>
<evidence type="ECO:0000313" key="12">
    <source>
        <dbReference type="EMBL" id="SUN61467.1"/>
    </source>
</evidence>
<keyword evidence="13" id="KW-1185">Reference proteome</keyword>
<dbReference type="Pfam" id="PF25887">
    <property type="entry name" value="HB_LcnD"/>
    <property type="match status" value="1"/>
</dbReference>
<keyword evidence="6 8" id="KW-0472">Membrane</keyword>
<evidence type="ECO:0000256" key="8">
    <source>
        <dbReference type="SAM" id="Phobius"/>
    </source>
</evidence>